<dbReference type="Proteomes" id="UP000249518">
    <property type="component" value="Unassembled WGS sequence"/>
</dbReference>
<evidence type="ECO:0000313" key="3">
    <source>
        <dbReference type="Proteomes" id="UP000249518"/>
    </source>
</evidence>
<accession>A0A328WNW4</accession>
<protein>
    <recommendedName>
        <fullName evidence="4">GLPGLI family protein</fullName>
    </recommendedName>
</protein>
<dbReference type="EMBL" id="QLSV01000006">
    <property type="protein sequence ID" value="RAR48010.1"/>
    <property type="molecule type" value="Genomic_DNA"/>
</dbReference>
<proteinExistence type="predicted"/>
<name>A0A328WNW4_9FLAO</name>
<evidence type="ECO:0008006" key="4">
    <source>
        <dbReference type="Google" id="ProtNLM"/>
    </source>
</evidence>
<sequence>MNLNSNPNKVMKNFLVCFLIALSQMGFAQKKYHLDYALEFEIKINTHKIKNQKIKKDSTRFYIVNAKENNFILFINEDGGKNYNLFFSDKEGLFVNSSVDKNLFSKAETINNECESVRRSSNPYKFQVDNYEFINLSDTLVNNTSYYHYTIKTNRGLKYQKRKKIVSIHYIVDKNSPDFSPFFIEPTCYEEWKKERNIPNGKPFIIYHENYKGEITFKMQLENAVKIDRYFTVPDECDYTKI</sequence>
<feature type="chain" id="PRO_5016271004" description="GLPGLI family protein" evidence="1">
    <location>
        <begin position="29"/>
        <end position="242"/>
    </location>
</feature>
<reference evidence="2 3" key="1">
    <citation type="submission" date="2018-06" db="EMBL/GenBank/DDBJ databases">
        <title>Genomic Encyclopedia of Type Strains, Phase III (KMG-III): the genomes of soil and plant-associated and newly described type strains.</title>
        <authorList>
            <person name="Whitman W."/>
        </authorList>
    </citation>
    <scope>NUCLEOTIDE SEQUENCE [LARGE SCALE GENOMIC DNA]</scope>
    <source>
        <strain evidence="2 3">CGMCC 1.12504</strain>
    </source>
</reference>
<evidence type="ECO:0000256" key="1">
    <source>
        <dbReference type="SAM" id="SignalP"/>
    </source>
</evidence>
<dbReference type="AlphaFoldDB" id="A0A328WNW4"/>
<gene>
    <name evidence="2" type="ORF">B0I10_10610</name>
</gene>
<feature type="signal peptide" evidence="1">
    <location>
        <begin position="1"/>
        <end position="28"/>
    </location>
</feature>
<keyword evidence="3" id="KW-1185">Reference proteome</keyword>
<organism evidence="2 3">
    <name type="scientific">Flavobacterium lacus</name>
    <dbReference type="NCBI Taxonomy" id="1353778"/>
    <lineage>
        <taxon>Bacteria</taxon>
        <taxon>Pseudomonadati</taxon>
        <taxon>Bacteroidota</taxon>
        <taxon>Flavobacteriia</taxon>
        <taxon>Flavobacteriales</taxon>
        <taxon>Flavobacteriaceae</taxon>
        <taxon>Flavobacterium</taxon>
    </lineage>
</organism>
<keyword evidence="1" id="KW-0732">Signal</keyword>
<comment type="caution">
    <text evidence="2">The sequence shown here is derived from an EMBL/GenBank/DDBJ whole genome shotgun (WGS) entry which is preliminary data.</text>
</comment>
<evidence type="ECO:0000313" key="2">
    <source>
        <dbReference type="EMBL" id="RAR48010.1"/>
    </source>
</evidence>